<name>A0A1Q9HQ23_9VIBR</name>
<evidence type="ECO:0000256" key="1">
    <source>
        <dbReference type="ARBA" id="ARBA00004496"/>
    </source>
</evidence>
<dbReference type="InterPro" id="IPR006016">
    <property type="entry name" value="UspA"/>
</dbReference>
<keyword evidence="3" id="KW-0963">Cytoplasm</keyword>
<proteinExistence type="inferred from homology"/>
<comment type="subcellular location">
    <subcellularLocation>
        <location evidence="1">Cytoplasm</location>
    </subcellularLocation>
</comment>
<sequence length="310" mass="34435">MHEFKNILFVSQGLPETGDSLQQAMTLAQRNNASLKGLIVCPKLPANMSQYQDTYQQSLINNLHQQINQIGQSSDLTQTSPLTVDISSGDKPIVDVIQYVEQHDRDLLIKNAEPLGEGAEGFKALDMKLLRKCPCPVWLNRTTTIPHRHKCVAVAIDPIITCDEEEQLALRLLTLARNIADSCNSRLHIISCWEYKLESYLRHNPWIQVDDQQLNADIAALRDHHRQQLDRLVADSGIAGEMIVHHINGRADDEIPRCATTLAIDILVMGTIARTGIEGLVMGNTAENILQSLSCSLVALKPAGFVSPIR</sequence>
<dbReference type="PANTHER" id="PTHR47892:SF1">
    <property type="entry name" value="UNIVERSAL STRESS PROTEIN E"/>
    <property type="match status" value="1"/>
</dbReference>
<dbReference type="AlphaFoldDB" id="A0A1Q9HQ23"/>
<dbReference type="RefSeq" id="WP_075705446.1">
    <property type="nucleotide sequence ID" value="NZ_MJMJ01000001.1"/>
</dbReference>
<gene>
    <name evidence="6" type="ORF">BIY22_00090</name>
</gene>
<dbReference type="Pfam" id="PF00582">
    <property type="entry name" value="Usp"/>
    <property type="match status" value="1"/>
</dbReference>
<reference evidence="6 7" key="1">
    <citation type="submission" date="2016-09" db="EMBL/GenBank/DDBJ databases">
        <title>Genomic Taxonomy of the Vibrionaceae.</title>
        <authorList>
            <person name="Gonzalez-Castillo A."/>
            <person name="Gomez-Gil B."/>
            <person name="Enciso-Ibarra K."/>
        </authorList>
    </citation>
    <scope>NUCLEOTIDE SEQUENCE [LARGE SCALE GENOMIC DNA]</scope>
    <source>
        <strain evidence="6 7">CAIM 703</strain>
    </source>
</reference>
<comment type="similarity">
    <text evidence="2">Belongs to the universal stress protein A family.</text>
</comment>
<dbReference type="STRING" id="1381081.BIY22_00090"/>
<dbReference type="EMBL" id="MJMJ01000001">
    <property type="protein sequence ID" value="OLQ92936.1"/>
    <property type="molecule type" value="Genomic_DNA"/>
</dbReference>
<evidence type="ECO:0000313" key="7">
    <source>
        <dbReference type="Proteomes" id="UP000186313"/>
    </source>
</evidence>
<evidence type="ECO:0000256" key="3">
    <source>
        <dbReference type="ARBA" id="ARBA00022490"/>
    </source>
</evidence>
<comment type="function">
    <text evidence="4">Required for resistance to DNA-damaging agents.</text>
</comment>
<comment type="caution">
    <text evidence="6">The sequence shown here is derived from an EMBL/GenBank/DDBJ whole genome shotgun (WGS) entry which is preliminary data.</text>
</comment>
<feature type="domain" description="UspA" evidence="5">
    <location>
        <begin position="163"/>
        <end position="300"/>
    </location>
</feature>
<organism evidence="6 7">
    <name type="scientific">Vibrio panuliri</name>
    <dbReference type="NCBI Taxonomy" id="1381081"/>
    <lineage>
        <taxon>Bacteria</taxon>
        <taxon>Pseudomonadati</taxon>
        <taxon>Pseudomonadota</taxon>
        <taxon>Gammaproteobacteria</taxon>
        <taxon>Vibrionales</taxon>
        <taxon>Vibrionaceae</taxon>
        <taxon>Vibrio</taxon>
    </lineage>
</organism>
<dbReference type="OrthoDB" id="239260at2"/>
<evidence type="ECO:0000259" key="5">
    <source>
        <dbReference type="Pfam" id="PF00582"/>
    </source>
</evidence>
<dbReference type="GO" id="GO:0005737">
    <property type="term" value="C:cytoplasm"/>
    <property type="evidence" value="ECO:0007669"/>
    <property type="project" value="UniProtKB-SubCell"/>
</dbReference>
<accession>A0A1Q9HQ23</accession>
<evidence type="ECO:0000256" key="4">
    <source>
        <dbReference type="ARBA" id="ARBA00037131"/>
    </source>
</evidence>
<evidence type="ECO:0000256" key="2">
    <source>
        <dbReference type="ARBA" id="ARBA00008791"/>
    </source>
</evidence>
<dbReference type="PANTHER" id="PTHR47892">
    <property type="entry name" value="UNIVERSAL STRESS PROTEIN E"/>
    <property type="match status" value="1"/>
</dbReference>
<dbReference type="Gene3D" id="3.40.50.12370">
    <property type="match status" value="1"/>
</dbReference>
<dbReference type="Proteomes" id="UP000186313">
    <property type="component" value="Unassembled WGS sequence"/>
</dbReference>
<dbReference type="SUPFAM" id="SSF52402">
    <property type="entry name" value="Adenine nucleotide alpha hydrolases-like"/>
    <property type="match status" value="2"/>
</dbReference>
<evidence type="ECO:0000313" key="6">
    <source>
        <dbReference type="EMBL" id="OLQ92936.1"/>
    </source>
</evidence>
<protein>
    <submittedName>
        <fullName evidence="6">Universal stress protein</fullName>
    </submittedName>
</protein>